<keyword evidence="4" id="KW-0804">Transcription</keyword>
<keyword evidence="11" id="KW-1185">Reference proteome</keyword>
<organism evidence="10 11">
    <name type="scientific">Parathielavia appendiculata</name>
    <dbReference type="NCBI Taxonomy" id="2587402"/>
    <lineage>
        <taxon>Eukaryota</taxon>
        <taxon>Fungi</taxon>
        <taxon>Dikarya</taxon>
        <taxon>Ascomycota</taxon>
        <taxon>Pezizomycotina</taxon>
        <taxon>Sordariomycetes</taxon>
        <taxon>Sordariomycetidae</taxon>
        <taxon>Sordariales</taxon>
        <taxon>Chaetomiaceae</taxon>
        <taxon>Parathielavia</taxon>
    </lineage>
</organism>
<evidence type="ECO:0000256" key="1">
    <source>
        <dbReference type="ARBA" id="ARBA00022723"/>
    </source>
</evidence>
<dbReference type="GO" id="GO:0008270">
    <property type="term" value="F:zinc ion binding"/>
    <property type="evidence" value="ECO:0007669"/>
    <property type="project" value="UniProtKB-KW"/>
</dbReference>
<feature type="domain" description="C2H2-type" evidence="9">
    <location>
        <begin position="37"/>
        <end position="68"/>
    </location>
</feature>
<dbReference type="GO" id="GO:0000981">
    <property type="term" value="F:DNA-binding transcription factor activity, RNA polymerase II-specific"/>
    <property type="evidence" value="ECO:0007669"/>
    <property type="project" value="InterPro"/>
</dbReference>
<dbReference type="InterPro" id="IPR007219">
    <property type="entry name" value="XnlR_reg_dom"/>
</dbReference>
<keyword evidence="5" id="KW-0539">Nucleus</keyword>
<dbReference type="PROSITE" id="PS50048">
    <property type="entry name" value="ZN2_CY6_FUNGAL_2"/>
    <property type="match status" value="1"/>
</dbReference>
<evidence type="ECO:0000259" key="8">
    <source>
        <dbReference type="PROSITE" id="PS50048"/>
    </source>
</evidence>
<evidence type="ECO:0000256" key="5">
    <source>
        <dbReference type="ARBA" id="ARBA00023242"/>
    </source>
</evidence>
<feature type="compositionally biased region" description="Polar residues" evidence="7">
    <location>
        <begin position="125"/>
        <end position="147"/>
    </location>
</feature>
<dbReference type="AlphaFoldDB" id="A0AAN6YZA0"/>
<dbReference type="SMART" id="SM00066">
    <property type="entry name" value="GAL4"/>
    <property type="match status" value="1"/>
</dbReference>
<keyword evidence="6" id="KW-0863">Zinc-finger</keyword>
<evidence type="ECO:0000256" key="3">
    <source>
        <dbReference type="ARBA" id="ARBA00023015"/>
    </source>
</evidence>
<dbReference type="GeneID" id="87834162"/>
<dbReference type="Pfam" id="PF00096">
    <property type="entry name" value="zf-C2H2"/>
    <property type="match status" value="2"/>
</dbReference>
<dbReference type="SMART" id="SM00355">
    <property type="entry name" value="ZnF_C2H2"/>
    <property type="match status" value="2"/>
</dbReference>
<dbReference type="InterPro" id="IPR036864">
    <property type="entry name" value="Zn2-C6_fun-type_DNA-bd_sf"/>
</dbReference>
<dbReference type="SUPFAM" id="SSF57667">
    <property type="entry name" value="beta-beta-alpha zinc fingers"/>
    <property type="match status" value="1"/>
</dbReference>
<dbReference type="Gene3D" id="4.10.240.10">
    <property type="entry name" value="Zn(2)-C6 fungal-type DNA-binding domain"/>
    <property type="match status" value="1"/>
</dbReference>
<accession>A0AAN6YZA0</accession>
<dbReference type="PANTHER" id="PTHR47660">
    <property type="entry name" value="TRANSCRIPTION FACTOR WITH C2H2 AND ZN(2)-CYS(6) DNA BINDING DOMAIN (EUROFUNG)-RELATED-RELATED"/>
    <property type="match status" value="1"/>
</dbReference>
<keyword evidence="1" id="KW-0479">Metal-binding</keyword>
<gene>
    <name evidence="10" type="ORF">N657DRAFT_706794</name>
</gene>
<feature type="region of interest" description="Disordered" evidence="7">
    <location>
        <begin position="56"/>
        <end position="78"/>
    </location>
</feature>
<evidence type="ECO:0000313" key="11">
    <source>
        <dbReference type="Proteomes" id="UP001302602"/>
    </source>
</evidence>
<dbReference type="CDD" id="cd00067">
    <property type="entry name" value="GAL4"/>
    <property type="match status" value="1"/>
</dbReference>
<dbReference type="InterPro" id="IPR036236">
    <property type="entry name" value="Znf_C2H2_sf"/>
</dbReference>
<dbReference type="GO" id="GO:0003677">
    <property type="term" value="F:DNA binding"/>
    <property type="evidence" value="ECO:0007669"/>
    <property type="project" value="InterPro"/>
</dbReference>
<proteinExistence type="predicted"/>
<evidence type="ECO:0000256" key="6">
    <source>
        <dbReference type="PROSITE-ProRule" id="PRU00042"/>
    </source>
</evidence>
<dbReference type="Gene3D" id="3.30.160.60">
    <property type="entry name" value="Classic Zinc Finger"/>
    <property type="match status" value="1"/>
</dbReference>
<dbReference type="EMBL" id="MU853246">
    <property type="protein sequence ID" value="KAK4119646.1"/>
    <property type="molecule type" value="Genomic_DNA"/>
</dbReference>
<feature type="domain" description="C2H2-type" evidence="9">
    <location>
        <begin position="9"/>
        <end position="36"/>
    </location>
</feature>
<reference evidence="10" key="2">
    <citation type="submission" date="2023-05" db="EMBL/GenBank/DDBJ databases">
        <authorList>
            <consortium name="Lawrence Berkeley National Laboratory"/>
            <person name="Steindorff A."/>
            <person name="Hensen N."/>
            <person name="Bonometti L."/>
            <person name="Westerberg I."/>
            <person name="Brannstrom I.O."/>
            <person name="Guillou S."/>
            <person name="Cros-Aarteil S."/>
            <person name="Calhoun S."/>
            <person name="Haridas S."/>
            <person name="Kuo A."/>
            <person name="Mondo S."/>
            <person name="Pangilinan J."/>
            <person name="Riley R."/>
            <person name="Labutti K."/>
            <person name="Andreopoulos B."/>
            <person name="Lipzen A."/>
            <person name="Chen C."/>
            <person name="Yanf M."/>
            <person name="Daum C."/>
            <person name="Ng V."/>
            <person name="Clum A."/>
            <person name="Ohm R."/>
            <person name="Martin F."/>
            <person name="Silar P."/>
            <person name="Natvig D."/>
            <person name="Lalanne C."/>
            <person name="Gautier V."/>
            <person name="Ament-Velasquez S.L."/>
            <person name="Kruys A."/>
            <person name="Hutchinson M.I."/>
            <person name="Powell A.J."/>
            <person name="Barry K."/>
            <person name="Miller A.N."/>
            <person name="Grigoriev I.V."/>
            <person name="Debuchy R."/>
            <person name="Gladieux P."/>
            <person name="Thoren M.H."/>
            <person name="Johannesson H."/>
        </authorList>
    </citation>
    <scope>NUCLEOTIDE SEQUENCE</scope>
    <source>
        <strain evidence="10">CBS 731.68</strain>
    </source>
</reference>
<dbReference type="Pfam" id="PF04082">
    <property type="entry name" value="Fungal_trans"/>
    <property type="match status" value="1"/>
</dbReference>
<dbReference type="PROSITE" id="PS50157">
    <property type="entry name" value="ZINC_FINGER_C2H2_2"/>
    <property type="match status" value="2"/>
</dbReference>
<dbReference type="PROSITE" id="PS00028">
    <property type="entry name" value="ZINC_FINGER_C2H2_1"/>
    <property type="match status" value="1"/>
</dbReference>
<protein>
    <submittedName>
        <fullName evidence="10">Uncharacterized protein</fullName>
    </submittedName>
</protein>
<evidence type="ECO:0000313" key="10">
    <source>
        <dbReference type="EMBL" id="KAK4119646.1"/>
    </source>
</evidence>
<feature type="domain" description="Zn(2)-C6 fungal-type" evidence="8">
    <location>
        <begin position="79"/>
        <end position="109"/>
    </location>
</feature>
<evidence type="ECO:0000256" key="2">
    <source>
        <dbReference type="ARBA" id="ARBA00022833"/>
    </source>
</evidence>
<dbReference type="RefSeq" id="XP_062643419.1">
    <property type="nucleotide sequence ID" value="XM_062797390.1"/>
</dbReference>
<dbReference type="PANTHER" id="PTHR47660:SF2">
    <property type="entry name" value="TRANSCRIPTION FACTOR WITH C2H2 AND ZN(2)-CYS(6) DNA BINDING DOMAIN (EUROFUNG)"/>
    <property type="match status" value="1"/>
</dbReference>
<dbReference type="InterPro" id="IPR013087">
    <property type="entry name" value="Znf_C2H2_type"/>
</dbReference>
<dbReference type="Proteomes" id="UP001302602">
    <property type="component" value="Unassembled WGS sequence"/>
</dbReference>
<comment type="caution">
    <text evidence="10">The sequence shown here is derived from an EMBL/GenBank/DDBJ whole genome shotgun (WGS) entry which is preliminary data.</text>
</comment>
<dbReference type="GO" id="GO:0006351">
    <property type="term" value="P:DNA-templated transcription"/>
    <property type="evidence" value="ECO:0007669"/>
    <property type="project" value="InterPro"/>
</dbReference>
<keyword evidence="2" id="KW-0862">Zinc</keyword>
<evidence type="ECO:0000259" key="9">
    <source>
        <dbReference type="PROSITE" id="PS50157"/>
    </source>
</evidence>
<reference evidence="10" key="1">
    <citation type="journal article" date="2023" name="Mol. Phylogenet. Evol.">
        <title>Genome-scale phylogeny and comparative genomics of the fungal order Sordariales.</title>
        <authorList>
            <person name="Hensen N."/>
            <person name="Bonometti L."/>
            <person name="Westerberg I."/>
            <person name="Brannstrom I.O."/>
            <person name="Guillou S."/>
            <person name="Cros-Aarteil S."/>
            <person name="Calhoun S."/>
            <person name="Haridas S."/>
            <person name="Kuo A."/>
            <person name="Mondo S."/>
            <person name="Pangilinan J."/>
            <person name="Riley R."/>
            <person name="LaButti K."/>
            <person name="Andreopoulos B."/>
            <person name="Lipzen A."/>
            <person name="Chen C."/>
            <person name="Yan M."/>
            <person name="Daum C."/>
            <person name="Ng V."/>
            <person name="Clum A."/>
            <person name="Steindorff A."/>
            <person name="Ohm R.A."/>
            <person name="Martin F."/>
            <person name="Silar P."/>
            <person name="Natvig D.O."/>
            <person name="Lalanne C."/>
            <person name="Gautier V."/>
            <person name="Ament-Velasquez S.L."/>
            <person name="Kruys A."/>
            <person name="Hutchinson M.I."/>
            <person name="Powell A.J."/>
            <person name="Barry K."/>
            <person name="Miller A.N."/>
            <person name="Grigoriev I.V."/>
            <person name="Debuchy R."/>
            <person name="Gladieux P."/>
            <person name="Hiltunen Thoren M."/>
            <person name="Johannesson H."/>
        </authorList>
    </citation>
    <scope>NUCLEOTIDE SEQUENCE</scope>
    <source>
        <strain evidence="10">CBS 731.68</strain>
    </source>
</reference>
<dbReference type="CDD" id="cd12148">
    <property type="entry name" value="fungal_TF_MHR"/>
    <property type="match status" value="1"/>
</dbReference>
<name>A0AAN6YZA0_9PEZI</name>
<dbReference type="InterPro" id="IPR001138">
    <property type="entry name" value="Zn2Cys6_DnaBD"/>
</dbReference>
<dbReference type="Pfam" id="PF00172">
    <property type="entry name" value="Zn_clus"/>
    <property type="match status" value="1"/>
</dbReference>
<dbReference type="SUPFAM" id="SSF57701">
    <property type="entry name" value="Zn2/Cys6 DNA-binding domain"/>
    <property type="match status" value="1"/>
</dbReference>
<evidence type="ECO:0000256" key="7">
    <source>
        <dbReference type="SAM" id="MobiDB-lite"/>
    </source>
</evidence>
<feature type="region of interest" description="Disordered" evidence="7">
    <location>
        <begin position="125"/>
        <end position="157"/>
    </location>
</feature>
<evidence type="ECO:0000256" key="4">
    <source>
        <dbReference type="ARBA" id="ARBA00023163"/>
    </source>
</evidence>
<sequence length="613" mass="68189">MCRSRALGFACSTCGRQYKHSSHLRRHQATHLGSEEFTCQYCGKVFKRRDVWRKHHPSCPSNNNHDEPPRAKRGKKPSACDSCYRSKLSCDGDAPCSRCKARRGATCNYTRVPENSSNATVIAPSQTVEDSTNSLRTTTCRTPSVASAPSKDSDTKTPVSFLLSLTNPDADSMVEVFQDASITPQPETVTGEEDPVPTSGEGFFFSWIFGPPDTDPFADPSPFSLSQIPYSIPSIEEDMDPALEPIVTDLERLHVTLTTTDPSYNGTFDATLAKQVFTRPNREVFIPTYFRYTHLHMPLVHRPSFSVETAAPALLLVVFLCGSLYSPPRDSVLAVRTFFRIVEGYVFGKLEALLKLISQGGVREDGAADGRAHEHETELYQTLQAALLIQGAEFLMNAGDARSRAWRVRGTLADAVRRLELTSARHSQPWIQHRPCSMTIHELTGSLPCLPELWEANDAVKFESALAAVGEHGWLRSASLRDCVDALMAESWLGAKGFPLRCLSLLDLHLMIAALHTMIGTARWVSLLQTCIPSLQRATDRWQELGRETLSHLDDETVRMSGFVRHSDELGWLASAFLKHSAAGKDDSSPFYQRIGHKSTKELYDLMRELRGL</sequence>
<keyword evidence="3" id="KW-0805">Transcription regulation</keyword>